<keyword evidence="2" id="KW-1185">Reference proteome</keyword>
<evidence type="ECO:0000313" key="2">
    <source>
        <dbReference type="Proteomes" id="UP000789920"/>
    </source>
</evidence>
<reference evidence="1" key="1">
    <citation type="submission" date="2021-06" db="EMBL/GenBank/DDBJ databases">
        <authorList>
            <person name="Kallberg Y."/>
            <person name="Tangrot J."/>
            <person name="Rosling A."/>
        </authorList>
    </citation>
    <scope>NUCLEOTIDE SEQUENCE</scope>
    <source>
        <strain evidence="1">MA461A</strain>
    </source>
</reference>
<dbReference type="Proteomes" id="UP000789920">
    <property type="component" value="Unassembled WGS sequence"/>
</dbReference>
<accession>A0ACA9S4N4</accession>
<sequence length="138" mass="16077">PNNGTYAKSVIMIWKIAYKLFKESLNYSPPISLEKLFTPSITTNMEAIQTLTWIHICTIYEIWCWKYSEKWGNGAPALKKIIVSRLSSEFQVPQKRLTTKNSKINILTKYSRDEFPLSCDPTIYNGDELPRLKIKKKK</sequence>
<feature type="non-terminal residue" evidence="1">
    <location>
        <position position="1"/>
    </location>
</feature>
<proteinExistence type="predicted"/>
<evidence type="ECO:0000313" key="1">
    <source>
        <dbReference type="EMBL" id="CAG8824699.1"/>
    </source>
</evidence>
<name>A0ACA9S4N4_9GLOM</name>
<protein>
    <submittedName>
        <fullName evidence="1">26173_t:CDS:1</fullName>
    </submittedName>
</protein>
<gene>
    <name evidence="1" type="ORF">RPERSI_LOCUS26306</name>
</gene>
<dbReference type="EMBL" id="CAJVQC010089323">
    <property type="protein sequence ID" value="CAG8824699.1"/>
    <property type="molecule type" value="Genomic_DNA"/>
</dbReference>
<organism evidence="1 2">
    <name type="scientific">Racocetra persica</name>
    <dbReference type="NCBI Taxonomy" id="160502"/>
    <lineage>
        <taxon>Eukaryota</taxon>
        <taxon>Fungi</taxon>
        <taxon>Fungi incertae sedis</taxon>
        <taxon>Mucoromycota</taxon>
        <taxon>Glomeromycotina</taxon>
        <taxon>Glomeromycetes</taxon>
        <taxon>Diversisporales</taxon>
        <taxon>Gigasporaceae</taxon>
        <taxon>Racocetra</taxon>
    </lineage>
</organism>
<comment type="caution">
    <text evidence="1">The sequence shown here is derived from an EMBL/GenBank/DDBJ whole genome shotgun (WGS) entry which is preliminary data.</text>
</comment>